<dbReference type="PANTHER" id="PTHR33744">
    <property type="entry name" value="CARBOHYDRATE DIACID REGULATOR"/>
    <property type="match status" value="1"/>
</dbReference>
<dbReference type="EMBL" id="JBHSOF010000018">
    <property type="protein sequence ID" value="MFC5664569.1"/>
    <property type="molecule type" value="Genomic_DNA"/>
</dbReference>
<evidence type="ECO:0000259" key="1">
    <source>
        <dbReference type="Pfam" id="PF13556"/>
    </source>
</evidence>
<keyword evidence="3" id="KW-1185">Reference proteome</keyword>
<name>A0ABW0X5V8_9ACTN</name>
<accession>A0ABW0X5V8</accession>
<evidence type="ECO:0000313" key="3">
    <source>
        <dbReference type="Proteomes" id="UP001595975"/>
    </source>
</evidence>
<reference evidence="3" key="1">
    <citation type="journal article" date="2019" name="Int. J. Syst. Evol. Microbiol.">
        <title>The Global Catalogue of Microorganisms (GCM) 10K type strain sequencing project: providing services to taxonomists for standard genome sequencing and annotation.</title>
        <authorList>
            <consortium name="The Broad Institute Genomics Platform"/>
            <consortium name="The Broad Institute Genome Sequencing Center for Infectious Disease"/>
            <person name="Wu L."/>
            <person name="Ma J."/>
        </authorList>
    </citation>
    <scope>NUCLEOTIDE SEQUENCE [LARGE SCALE GENOMIC DNA]</scope>
    <source>
        <strain evidence="3">CGMCC 4.1437</strain>
    </source>
</reference>
<dbReference type="Gene3D" id="1.10.10.2840">
    <property type="entry name" value="PucR C-terminal helix-turn-helix domain"/>
    <property type="match status" value="1"/>
</dbReference>
<proteinExistence type="predicted"/>
<evidence type="ECO:0000313" key="2">
    <source>
        <dbReference type="EMBL" id="MFC5664569.1"/>
    </source>
</evidence>
<dbReference type="PANTHER" id="PTHR33744:SF17">
    <property type="entry name" value="CONSERVED PROTEIN"/>
    <property type="match status" value="1"/>
</dbReference>
<sequence>MVERTLRAVVAVGEAVVEVGVAPVGLDVVVAGLEVFDRAEFGADPGGLVVAVGVDPRSAAAVALVRAAGRDGAAGVVFREEGAGPPNAALREAAAEAGVAVLFRRSWADWAQLIGTLRAGLAVAEEAEAANVPLGDLDALAEALAALVGGAVTIESPDSRVLAYSSNNRDVDDIRRSTILGRRVPPERRAAMREDGFLALLRRSSGALHRRADGVVPERAAVAVRAGEEVLGSLWVAPTGAPLPPTVAEALRAAARIAAPHLLHDQARRAGQRELVLEAVRALLEGHGSADVLAARTGLPPAEPCAVLALAVVEGMEGTEGMEGAEGAPVSGGRLARSARARCARRGHPAVAVAAERGARVLLGGLESDPARAAARLSRLADALARELAAEFGRPVRIGVGEVRPALDLAPDSARTADLALRALRLGRSPRTQPAARVGELADTVALLNVLDALKERLPAVDGSVARLVAYRGRPGESAVLLDTLRAFLEHAGDGARAAAALGVPASTFRYRKQKAERVCGIDLDDPDARLLAHLQLRLLALEAADRP</sequence>
<protein>
    <submittedName>
        <fullName evidence="2">PucR family transcriptional regulator</fullName>
    </submittedName>
</protein>
<dbReference type="InterPro" id="IPR042070">
    <property type="entry name" value="PucR_C-HTH_sf"/>
</dbReference>
<dbReference type="Proteomes" id="UP001595975">
    <property type="component" value="Unassembled WGS sequence"/>
</dbReference>
<dbReference type="RefSeq" id="WP_380226265.1">
    <property type="nucleotide sequence ID" value="NZ_JBHSOF010000018.1"/>
</dbReference>
<feature type="domain" description="PucR C-terminal helix-turn-helix" evidence="1">
    <location>
        <begin position="481"/>
        <end position="539"/>
    </location>
</feature>
<dbReference type="Pfam" id="PF13556">
    <property type="entry name" value="HTH_30"/>
    <property type="match status" value="1"/>
</dbReference>
<organism evidence="2 3">
    <name type="scientific">Kitasatospora misakiensis</name>
    <dbReference type="NCBI Taxonomy" id="67330"/>
    <lineage>
        <taxon>Bacteria</taxon>
        <taxon>Bacillati</taxon>
        <taxon>Actinomycetota</taxon>
        <taxon>Actinomycetes</taxon>
        <taxon>Kitasatosporales</taxon>
        <taxon>Streptomycetaceae</taxon>
        <taxon>Kitasatospora</taxon>
    </lineage>
</organism>
<dbReference type="InterPro" id="IPR051448">
    <property type="entry name" value="CdaR-like_regulators"/>
</dbReference>
<comment type="caution">
    <text evidence="2">The sequence shown here is derived from an EMBL/GenBank/DDBJ whole genome shotgun (WGS) entry which is preliminary data.</text>
</comment>
<dbReference type="InterPro" id="IPR025736">
    <property type="entry name" value="PucR_C-HTH_dom"/>
</dbReference>
<gene>
    <name evidence="2" type="ORF">ACFP3U_16440</name>
</gene>